<evidence type="ECO:0000259" key="10">
    <source>
        <dbReference type="Pfam" id="PF00082"/>
    </source>
</evidence>
<keyword evidence="15" id="KW-1185">Reference proteome</keyword>
<evidence type="ECO:0000256" key="9">
    <source>
        <dbReference type="SAM" id="SignalP"/>
    </source>
</evidence>
<gene>
    <name evidence="14" type="ORF">SAMN05216204_11577</name>
</gene>
<evidence type="ECO:0000259" key="13">
    <source>
        <dbReference type="Pfam" id="PF17766"/>
    </source>
</evidence>
<evidence type="ECO:0000259" key="11">
    <source>
        <dbReference type="Pfam" id="PF02225"/>
    </source>
</evidence>
<evidence type="ECO:0000259" key="12">
    <source>
        <dbReference type="Pfam" id="PF05922"/>
    </source>
</evidence>
<evidence type="ECO:0000256" key="4">
    <source>
        <dbReference type="ARBA" id="ARBA00022801"/>
    </source>
</evidence>
<evidence type="ECO:0000256" key="8">
    <source>
        <dbReference type="RuleBase" id="RU003355"/>
    </source>
</evidence>
<evidence type="ECO:0000256" key="5">
    <source>
        <dbReference type="ARBA" id="ARBA00022825"/>
    </source>
</evidence>
<dbReference type="InterPro" id="IPR041469">
    <property type="entry name" value="Subtilisin-like_FN3"/>
</dbReference>
<dbReference type="InterPro" id="IPR015500">
    <property type="entry name" value="Peptidase_S8_subtilisin-rel"/>
</dbReference>
<evidence type="ECO:0000256" key="3">
    <source>
        <dbReference type="ARBA" id="ARBA00022729"/>
    </source>
</evidence>
<keyword evidence="4 7" id="KW-0378">Hydrolase</keyword>
<dbReference type="Gene3D" id="2.60.40.2310">
    <property type="match status" value="1"/>
</dbReference>
<protein>
    <submittedName>
        <fullName evidence="14">Peptidase inhibitor I9</fullName>
    </submittedName>
</protein>
<feature type="domain" description="Peptidase S8/S53" evidence="10">
    <location>
        <begin position="160"/>
        <end position="665"/>
    </location>
</feature>
<dbReference type="InterPro" id="IPR036852">
    <property type="entry name" value="Peptidase_S8/S53_dom_sf"/>
</dbReference>
<evidence type="ECO:0000256" key="6">
    <source>
        <dbReference type="PIRSR" id="PIRSR615500-1"/>
    </source>
</evidence>
<dbReference type="SUPFAM" id="SSF52743">
    <property type="entry name" value="Subtilisin-like"/>
    <property type="match status" value="1"/>
</dbReference>
<dbReference type="Pfam" id="PF02225">
    <property type="entry name" value="PA"/>
    <property type="match status" value="1"/>
</dbReference>
<name>A0A1I1PAQ4_9BURK</name>
<dbReference type="STRING" id="1164594.SAMN05216204_11577"/>
<feature type="chain" id="PRO_5011692760" evidence="9">
    <location>
        <begin position="26"/>
        <end position="1077"/>
    </location>
</feature>
<reference evidence="15" key="1">
    <citation type="submission" date="2016-10" db="EMBL/GenBank/DDBJ databases">
        <authorList>
            <person name="Varghese N."/>
            <person name="Submissions S."/>
        </authorList>
    </citation>
    <scope>NUCLEOTIDE SEQUENCE [LARGE SCALE GENOMIC DNA]</scope>
    <source>
        <strain evidence="15">CGMCC 1.12041</strain>
    </source>
</reference>
<dbReference type="PROSITE" id="PS00138">
    <property type="entry name" value="SUBTILASE_SER"/>
    <property type="match status" value="1"/>
</dbReference>
<dbReference type="InterPro" id="IPR000209">
    <property type="entry name" value="Peptidase_S8/S53_dom"/>
</dbReference>
<feature type="active site" description="Charge relay system" evidence="6 7">
    <location>
        <position position="169"/>
    </location>
</feature>
<dbReference type="PROSITE" id="PS00136">
    <property type="entry name" value="SUBTILASE_ASP"/>
    <property type="match status" value="1"/>
</dbReference>
<comment type="similarity">
    <text evidence="1 7 8">Belongs to the peptidase S8 family.</text>
</comment>
<dbReference type="PROSITE" id="PS51892">
    <property type="entry name" value="SUBTILASE"/>
    <property type="match status" value="1"/>
</dbReference>
<dbReference type="Pfam" id="PF17766">
    <property type="entry name" value="fn3_6"/>
    <property type="match status" value="1"/>
</dbReference>
<dbReference type="RefSeq" id="WP_091875170.1">
    <property type="nucleotide sequence ID" value="NZ_FOLD01000015.1"/>
</dbReference>
<evidence type="ECO:0000256" key="1">
    <source>
        <dbReference type="ARBA" id="ARBA00011073"/>
    </source>
</evidence>
<proteinExistence type="inferred from homology"/>
<feature type="active site" description="Charge relay system" evidence="6 7">
    <location>
        <position position="626"/>
    </location>
</feature>
<evidence type="ECO:0000256" key="7">
    <source>
        <dbReference type="PROSITE-ProRule" id="PRU01240"/>
    </source>
</evidence>
<dbReference type="Gene3D" id="2.60.120.380">
    <property type="match status" value="1"/>
</dbReference>
<evidence type="ECO:0000313" key="15">
    <source>
        <dbReference type="Proteomes" id="UP000198639"/>
    </source>
</evidence>
<feature type="domain" description="Inhibitor I9" evidence="12">
    <location>
        <begin position="64"/>
        <end position="133"/>
    </location>
</feature>
<feature type="signal peptide" evidence="9">
    <location>
        <begin position="1"/>
        <end position="25"/>
    </location>
</feature>
<dbReference type="Pfam" id="PF00082">
    <property type="entry name" value="Peptidase_S8"/>
    <property type="match status" value="1"/>
</dbReference>
<dbReference type="Proteomes" id="UP000198639">
    <property type="component" value="Unassembled WGS sequence"/>
</dbReference>
<keyword evidence="5 7" id="KW-0720">Serine protease</keyword>
<dbReference type="InterPro" id="IPR045051">
    <property type="entry name" value="SBT"/>
</dbReference>
<accession>A0A1I1PAQ4</accession>
<dbReference type="Gene3D" id="3.40.50.200">
    <property type="entry name" value="Peptidase S8/S53 domain"/>
    <property type="match status" value="1"/>
</dbReference>
<keyword evidence="2 7" id="KW-0645">Protease</keyword>
<dbReference type="Gene3D" id="3.50.30.30">
    <property type="match status" value="1"/>
</dbReference>
<keyword evidence="3 9" id="KW-0732">Signal</keyword>
<dbReference type="InterPro" id="IPR003137">
    <property type="entry name" value="PA_domain"/>
</dbReference>
<dbReference type="PRINTS" id="PR00723">
    <property type="entry name" value="SUBTILISIN"/>
</dbReference>
<feature type="domain" description="PA" evidence="11">
    <location>
        <begin position="472"/>
        <end position="537"/>
    </location>
</feature>
<dbReference type="GO" id="GO:0006508">
    <property type="term" value="P:proteolysis"/>
    <property type="evidence" value="ECO:0007669"/>
    <property type="project" value="UniProtKB-KW"/>
</dbReference>
<organism evidence="14 15">
    <name type="scientific">Massilia yuzhufengensis</name>
    <dbReference type="NCBI Taxonomy" id="1164594"/>
    <lineage>
        <taxon>Bacteria</taxon>
        <taxon>Pseudomonadati</taxon>
        <taxon>Pseudomonadota</taxon>
        <taxon>Betaproteobacteria</taxon>
        <taxon>Burkholderiales</taxon>
        <taxon>Oxalobacteraceae</taxon>
        <taxon>Telluria group</taxon>
        <taxon>Massilia</taxon>
    </lineage>
</organism>
<feature type="active site" description="Charge relay system" evidence="6 7">
    <location>
        <position position="257"/>
    </location>
</feature>
<dbReference type="InterPro" id="IPR023827">
    <property type="entry name" value="Peptidase_S8_Asp-AS"/>
</dbReference>
<evidence type="ECO:0000256" key="2">
    <source>
        <dbReference type="ARBA" id="ARBA00022670"/>
    </source>
</evidence>
<dbReference type="InterPro" id="IPR023828">
    <property type="entry name" value="Peptidase_S8_Ser-AS"/>
</dbReference>
<dbReference type="CDD" id="cd02120">
    <property type="entry name" value="PA_subtilisin_like"/>
    <property type="match status" value="1"/>
</dbReference>
<dbReference type="EMBL" id="FOLD01000015">
    <property type="protein sequence ID" value="SFD06974.1"/>
    <property type="molecule type" value="Genomic_DNA"/>
</dbReference>
<dbReference type="PANTHER" id="PTHR10795">
    <property type="entry name" value="PROPROTEIN CONVERTASE SUBTILISIN/KEXIN"/>
    <property type="match status" value="1"/>
</dbReference>
<dbReference type="Pfam" id="PF05922">
    <property type="entry name" value="Inhibitor_I9"/>
    <property type="match status" value="1"/>
</dbReference>
<dbReference type="InterPro" id="IPR010259">
    <property type="entry name" value="S8pro/Inhibitor_I9"/>
</dbReference>
<feature type="domain" description="Subtilisin-like protease fibronectin type-III" evidence="13">
    <location>
        <begin position="742"/>
        <end position="834"/>
    </location>
</feature>
<dbReference type="InterPro" id="IPR037045">
    <property type="entry name" value="S8pro/Inhibitor_I9_sf"/>
</dbReference>
<dbReference type="GO" id="GO:0004252">
    <property type="term" value="F:serine-type endopeptidase activity"/>
    <property type="evidence" value="ECO:0007669"/>
    <property type="project" value="UniProtKB-UniRule"/>
</dbReference>
<dbReference type="OrthoDB" id="614750at2"/>
<evidence type="ECO:0000313" key="14">
    <source>
        <dbReference type="EMBL" id="SFD06974.1"/>
    </source>
</evidence>
<sequence>MNKTLRPISLAVMTLVASIAFNANAQEVRRSYIVQLPAAAAASYEGGIAGLPATKPAPGDHLDIGATHVQNYIAYLAQKQNQVLATIDPANITARYDLAMNGFAAMLTDAEVRALKKNTGVLSIQADEMQQLHTASTPAFLGLDQADGLWSKVGGKGSAGEGMIIAMLDSGVWPEHPSFADRVDGNGAPTHDPSGTPAYGPVPAKWKGGCEIKPGITAANCNNKLIGIRSFIAANAPISAGDFLSGRDGTAQGGGGHGSHTLSTAGGNSGVPVSVAGIDYGNMGGIAPRARLAMYKVCFTGTTATNGGCASSAVVSAVNQAIADGVDVINYSIGPTAGGGNITDAQQVAFLNATNAGIFVAASAGNAGPVTGPSANLGPWITTVAASTHNRSTGANVIEGDGTVYRGASLNLAPLPSAAVIDARYAGTIAYEALRPEDQMARRLCYTEADRTTPGQTNFPNFPAGTTASSMAALDPALVANKIVICDRGNSPRVNKSAAVLAAGGAGMVLADNGTGLVAEVHAVPTVHINEADGLALKAYVAASTAPTAELTKAQVFLDTPAPFLAGFSSRGPNVSNNSMLKPDIAAPGVSIVAALTPTTTAAEVTALKAGGSTTKTGSGLLSGTSMASPHIAGVAALLKQQHPGWTPAMIRSAIMTSANDLLADGVTTALPWTVGATAAGNTPFGQGAGHVAPNGASDPGLVFDAGAIDYARLSCGFTAPNAQLYSAATCKSIGTLKDTALNLPSITIASLLGATTVSRTVTNVSEVSSTYNASVTMDGYDGVVTPSSFTIAPGASQTFSVKLTRTAKPMNVWGFGNLTLSDGQGHNVRIPVSARGTAISAPDTVYSEATSGSKIMTIGTGFAGPMSIDKAGLKAATRNSFTFNSVSTANQTTLCTATTLSPAVRVTNVTVPAGTLAARFSLYDADTSAAAIPGASDDIDLVVLTSGNVVVGSSGNEGSNEAVTLRNPAAGTYKVCVVAYNKQTRPSTTVTLSSWIVSPADVGGNFKVLAPATAYLGGTASVGFSWSGLATGQRYLGAATYKVGGVASGTTVVDVQTNDPVPLSQSSKPVQAAALD</sequence>
<dbReference type="AlphaFoldDB" id="A0A1I1PAQ4"/>
<dbReference type="Gene3D" id="3.30.70.80">
    <property type="entry name" value="Peptidase S8 propeptide/proteinase inhibitor I9"/>
    <property type="match status" value="1"/>
</dbReference>